<dbReference type="AlphaFoldDB" id="A0A1F5EWU5"/>
<dbReference type="Proteomes" id="UP000177187">
    <property type="component" value="Unassembled WGS sequence"/>
</dbReference>
<dbReference type="EMBL" id="MFAF01000139">
    <property type="protein sequence ID" value="OGD71847.1"/>
    <property type="molecule type" value="Genomic_DNA"/>
</dbReference>
<feature type="transmembrane region" description="Helical" evidence="1">
    <location>
        <begin position="33"/>
        <end position="53"/>
    </location>
</feature>
<protein>
    <submittedName>
        <fullName evidence="2">Uncharacterized protein</fullName>
    </submittedName>
</protein>
<comment type="caution">
    <text evidence="2">The sequence shown here is derived from an EMBL/GenBank/DDBJ whole genome shotgun (WGS) entry which is preliminary data.</text>
</comment>
<keyword evidence="1" id="KW-0812">Transmembrane</keyword>
<gene>
    <name evidence="2" type="ORF">A2Y64_08355</name>
</gene>
<sequence length="155" mass="17402">MHRLPAILIALFPLAAAAHISLEPTYEDSGFVFWATCLVITFFYIFGRVSSYFRRKKGTITSFESTLEEKCQCSNLPVKVRLDSGREVLAEVAGCTLCYHRMKVGSRVALDEGPNGRLVIQLPAKMTLKERYDLSMESCSAGCLRDREAREKKTA</sequence>
<reference evidence="2 3" key="1">
    <citation type="journal article" date="2016" name="Nat. Commun.">
        <title>Thousands of microbial genomes shed light on interconnected biogeochemical processes in an aquifer system.</title>
        <authorList>
            <person name="Anantharaman K."/>
            <person name="Brown C.T."/>
            <person name="Hug L.A."/>
            <person name="Sharon I."/>
            <person name="Castelle C.J."/>
            <person name="Probst A.J."/>
            <person name="Thomas B.C."/>
            <person name="Singh A."/>
            <person name="Wilkins M.J."/>
            <person name="Karaoz U."/>
            <person name="Brodie E.L."/>
            <person name="Williams K.H."/>
            <person name="Hubbard S.S."/>
            <person name="Banfield J.F."/>
        </authorList>
    </citation>
    <scope>NUCLEOTIDE SEQUENCE [LARGE SCALE GENOMIC DNA]</scope>
</reference>
<proteinExistence type="predicted"/>
<keyword evidence="1" id="KW-1133">Transmembrane helix</keyword>
<dbReference type="STRING" id="1817816.A2Y64_08355"/>
<keyword evidence="1" id="KW-0472">Membrane</keyword>
<organism evidence="2 3">
    <name type="scientific">Candidatus Coatesbacteria bacterium RBG_13_66_14</name>
    <dbReference type="NCBI Taxonomy" id="1817816"/>
    <lineage>
        <taxon>Bacteria</taxon>
        <taxon>Candidatus Coatesiibacteriota</taxon>
    </lineage>
</organism>
<accession>A0A1F5EWU5</accession>
<evidence type="ECO:0000256" key="1">
    <source>
        <dbReference type="SAM" id="Phobius"/>
    </source>
</evidence>
<evidence type="ECO:0000313" key="2">
    <source>
        <dbReference type="EMBL" id="OGD71847.1"/>
    </source>
</evidence>
<evidence type="ECO:0000313" key="3">
    <source>
        <dbReference type="Proteomes" id="UP000177187"/>
    </source>
</evidence>
<name>A0A1F5EWU5_9BACT</name>